<keyword evidence="8" id="KW-1185">Reference proteome</keyword>
<dbReference type="InterPro" id="IPR038765">
    <property type="entry name" value="Papain-like_cys_pep_sf"/>
</dbReference>
<feature type="compositionally biased region" description="Basic and acidic residues" evidence="5">
    <location>
        <begin position="46"/>
        <end position="62"/>
    </location>
</feature>
<dbReference type="Proteomes" id="UP000185728">
    <property type="component" value="Unassembled WGS sequence"/>
</dbReference>
<dbReference type="Gene3D" id="3.90.1720.10">
    <property type="entry name" value="endopeptidase domain like (from Nostoc punctiforme)"/>
    <property type="match status" value="1"/>
</dbReference>
<evidence type="ECO:0000256" key="5">
    <source>
        <dbReference type="SAM" id="MobiDB-lite"/>
    </source>
</evidence>
<accession>A0ABY1KN99</accession>
<dbReference type="InterPro" id="IPR051202">
    <property type="entry name" value="Peptidase_C40"/>
</dbReference>
<evidence type="ECO:0000313" key="7">
    <source>
        <dbReference type="EMBL" id="SIS42054.1"/>
    </source>
</evidence>
<dbReference type="PROSITE" id="PS51935">
    <property type="entry name" value="NLPC_P60"/>
    <property type="match status" value="1"/>
</dbReference>
<feature type="compositionally biased region" description="Basic residues" evidence="5">
    <location>
        <begin position="63"/>
        <end position="74"/>
    </location>
</feature>
<dbReference type="PROSITE" id="PS51257">
    <property type="entry name" value="PROKAR_LIPOPROTEIN"/>
    <property type="match status" value="1"/>
</dbReference>
<keyword evidence="4" id="KW-0788">Thiol protease</keyword>
<evidence type="ECO:0000259" key="6">
    <source>
        <dbReference type="PROSITE" id="PS51935"/>
    </source>
</evidence>
<gene>
    <name evidence="7" type="ORF">SAMN05421766_101788</name>
</gene>
<feature type="domain" description="NlpC/P60" evidence="6">
    <location>
        <begin position="75"/>
        <end position="202"/>
    </location>
</feature>
<organism evidence="7 8">
    <name type="scientific">Zobellia uliginosa</name>
    <dbReference type="NCBI Taxonomy" id="143224"/>
    <lineage>
        <taxon>Bacteria</taxon>
        <taxon>Pseudomonadati</taxon>
        <taxon>Bacteroidota</taxon>
        <taxon>Flavobacteriia</taxon>
        <taxon>Flavobacteriales</taxon>
        <taxon>Flavobacteriaceae</taxon>
        <taxon>Zobellia</taxon>
    </lineage>
</organism>
<dbReference type="PANTHER" id="PTHR47053">
    <property type="entry name" value="MUREIN DD-ENDOPEPTIDASE MEPH-RELATED"/>
    <property type="match status" value="1"/>
</dbReference>
<name>A0ABY1KN99_9FLAO</name>
<evidence type="ECO:0000256" key="4">
    <source>
        <dbReference type="ARBA" id="ARBA00022807"/>
    </source>
</evidence>
<evidence type="ECO:0000256" key="3">
    <source>
        <dbReference type="ARBA" id="ARBA00022801"/>
    </source>
</evidence>
<dbReference type="Pfam" id="PF00877">
    <property type="entry name" value="NLPC_P60"/>
    <property type="match status" value="1"/>
</dbReference>
<comment type="similarity">
    <text evidence="1">Belongs to the peptidase C40 family.</text>
</comment>
<comment type="caution">
    <text evidence="7">The sequence shown here is derived from an EMBL/GenBank/DDBJ whole genome shotgun (WGS) entry which is preliminary data.</text>
</comment>
<proteinExistence type="inferred from homology"/>
<evidence type="ECO:0000313" key="8">
    <source>
        <dbReference type="Proteomes" id="UP000185728"/>
    </source>
</evidence>
<evidence type="ECO:0000256" key="2">
    <source>
        <dbReference type="ARBA" id="ARBA00022670"/>
    </source>
</evidence>
<evidence type="ECO:0000256" key="1">
    <source>
        <dbReference type="ARBA" id="ARBA00007074"/>
    </source>
</evidence>
<dbReference type="GO" id="GO:0016787">
    <property type="term" value="F:hydrolase activity"/>
    <property type="evidence" value="ECO:0007669"/>
    <property type="project" value="UniProtKB-KW"/>
</dbReference>
<keyword evidence="3 7" id="KW-0378">Hydrolase</keyword>
<dbReference type="PANTHER" id="PTHR47053:SF1">
    <property type="entry name" value="MUREIN DD-ENDOPEPTIDASE MEPH-RELATED"/>
    <property type="match status" value="1"/>
</dbReference>
<sequence length="202" mass="22695">MFKFGYTLGTLSRKGFVFMLRKIFYILFVCLLASCGSSKKKAAQREPRKITVAAKDTDAPKREPRRVKKTAASKRSKADDIIDTALKFSGVRYKYGGTTKKGMDCSGLLYVAFGENDIKLPRTSYHMAEEGKTIRKGDIEKGDLLFFKTSKRSKRINHVGMVVSVKNNDIKFVHASTSRGVIVSSLREGYWSSAFIKANRIL</sequence>
<feature type="region of interest" description="Disordered" evidence="5">
    <location>
        <begin position="46"/>
        <end position="74"/>
    </location>
</feature>
<dbReference type="EMBL" id="FTOB01000001">
    <property type="protein sequence ID" value="SIS42054.1"/>
    <property type="molecule type" value="Genomic_DNA"/>
</dbReference>
<protein>
    <submittedName>
        <fullName evidence="7">Cell wall-associated hydrolase, NlpC family</fullName>
    </submittedName>
</protein>
<dbReference type="InterPro" id="IPR000064">
    <property type="entry name" value="NLP_P60_dom"/>
</dbReference>
<keyword evidence="2" id="KW-0645">Protease</keyword>
<reference evidence="7 8" key="1">
    <citation type="submission" date="2017-01" db="EMBL/GenBank/DDBJ databases">
        <authorList>
            <person name="Varghese N."/>
            <person name="Submissions S."/>
        </authorList>
    </citation>
    <scope>NUCLEOTIDE SEQUENCE [LARGE SCALE GENOMIC DNA]</scope>
    <source>
        <strain evidence="7 8">DSM 2061</strain>
    </source>
</reference>
<dbReference type="SUPFAM" id="SSF54001">
    <property type="entry name" value="Cysteine proteinases"/>
    <property type="match status" value="1"/>
</dbReference>